<dbReference type="InterPro" id="IPR036508">
    <property type="entry name" value="Chitin-bd_dom_sf"/>
</dbReference>
<dbReference type="SMART" id="SM00494">
    <property type="entry name" value="ChtBD2"/>
    <property type="match status" value="1"/>
</dbReference>
<keyword evidence="1" id="KW-0812">Transmembrane</keyword>
<dbReference type="RefSeq" id="XP_030748244.1">
    <property type="nucleotide sequence ID" value="XM_030892384.1"/>
</dbReference>
<evidence type="ECO:0000313" key="3">
    <source>
        <dbReference type="Proteomes" id="UP000504635"/>
    </source>
</evidence>
<dbReference type="GO" id="GO:0008061">
    <property type="term" value="F:chitin binding"/>
    <property type="evidence" value="ECO:0007669"/>
    <property type="project" value="InterPro"/>
</dbReference>
<evidence type="ECO:0000313" key="4">
    <source>
        <dbReference type="RefSeq" id="XP_030748244.1"/>
    </source>
</evidence>
<dbReference type="OrthoDB" id="6020543at2759"/>
<dbReference type="PROSITE" id="PS50940">
    <property type="entry name" value="CHIT_BIND_II"/>
    <property type="match status" value="1"/>
</dbReference>
<dbReference type="Proteomes" id="UP000504635">
    <property type="component" value="Unplaced"/>
</dbReference>
<feature type="transmembrane region" description="Helical" evidence="1">
    <location>
        <begin position="20"/>
        <end position="37"/>
    </location>
</feature>
<dbReference type="InParanoid" id="A0A6J2XBR4"/>
<protein>
    <submittedName>
        <fullName evidence="4">Uncharacterized protein LOC115876570</fullName>
    </submittedName>
</protein>
<accession>A0A6J2XBR4</accession>
<reference evidence="4" key="1">
    <citation type="submission" date="2025-08" db="UniProtKB">
        <authorList>
            <consortium name="RefSeq"/>
        </authorList>
    </citation>
    <scope>IDENTIFICATION</scope>
    <source>
        <tissue evidence="4">Gonads</tissue>
    </source>
</reference>
<keyword evidence="1" id="KW-0472">Membrane</keyword>
<keyword evidence="1" id="KW-1133">Transmembrane helix</keyword>
<dbReference type="Pfam" id="PF01607">
    <property type="entry name" value="CBM_14"/>
    <property type="match status" value="1"/>
</dbReference>
<evidence type="ECO:0000259" key="2">
    <source>
        <dbReference type="PROSITE" id="PS50940"/>
    </source>
</evidence>
<sequence>MRTHFSYIVYIPRIDLRNRICLKMFVHVRYIVLVLLVKQSLGYVLIQRADNSLLNVETSSDRSDNTNITLFDLCLDENGERLLGPVEFKDDCRKFVMCATDTAAIMDCSEDLLFNRDLKNCDFPRNSHCIEFVSKNNSRLVIPADEIEW</sequence>
<proteinExistence type="predicted"/>
<organism evidence="3 4">
    <name type="scientific">Sitophilus oryzae</name>
    <name type="common">Rice weevil</name>
    <name type="synonym">Curculio oryzae</name>
    <dbReference type="NCBI Taxonomy" id="7048"/>
    <lineage>
        <taxon>Eukaryota</taxon>
        <taxon>Metazoa</taxon>
        <taxon>Ecdysozoa</taxon>
        <taxon>Arthropoda</taxon>
        <taxon>Hexapoda</taxon>
        <taxon>Insecta</taxon>
        <taxon>Pterygota</taxon>
        <taxon>Neoptera</taxon>
        <taxon>Endopterygota</taxon>
        <taxon>Coleoptera</taxon>
        <taxon>Polyphaga</taxon>
        <taxon>Cucujiformia</taxon>
        <taxon>Curculionidae</taxon>
        <taxon>Dryophthorinae</taxon>
        <taxon>Sitophilus</taxon>
    </lineage>
</organism>
<dbReference type="GO" id="GO:0005576">
    <property type="term" value="C:extracellular region"/>
    <property type="evidence" value="ECO:0007669"/>
    <property type="project" value="InterPro"/>
</dbReference>
<dbReference type="SUPFAM" id="SSF57625">
    <property type="entry name" value="Invertebrate chitin-binding proteins"/>
    <property type="match status" value="1"/>
</dbReference>
<evidence type="ECO:0000256" key="1">
    <source>
        <dbReference type="SAM" id="Phobius"/>
    </source>
</evidence>
<dbReference type="KEGG" id="soy:115876570"/>
<keyword evidence="3" id="KW-1185">Reference proteome</keyword>
<feature type="domain" description="Chitin-binding type-2" evidence="2">
    <location>
        <begin position="71"/>
        <end position="131"/>
    </location>
</feature>
<gene>
    <name evidence="4" type="primary">LOC115876570</name>
</gene>
<dbReference type="InterPro" id="IPR002557">
    <property type="entry name" value="Chitin-bd_dom"/>
</dbReference>
<name>A0A6J2XBR4_SITOR</name>
<dbReference type="GeneID" id="115876570"/>
<dbReference type="Gene3D" id="2.170.140.10">
    <property type="entry name" value="Chitin binding domain"/>
    <property type="match status" value="1"/>
</dbReference>
<dbReference type="AlphaFoldDB" id="A0A6J2XBR4"/>